<feature type="compositionally biased region" description="Basic and acidic residues" evidence="7">
    <location>
        <begin position="380"/>
        <end position="396"/>
    </location>
</feature>
<feature type="compositionally biased region" description="Acidic residues" evidence="7">
    <location>
        <begin position="1098"/>
        <end position="1129"/>
    </location>
</feature>
<accession>A0A3B3QRP8</accession>
<evidence type="ECO:0000313" key="9">
    <source>
        <dbReference type="Ensembl" id="ENSPKIP00000008544.1"/>
    </source>
</evidence>
<dbReference type="InterPro" id="IPR019786">
    <property type="entry name" value="Zinc_finger_PHD-type_CS"/>
</dbReference>
<dbReference type="InterPro" id="IPR013083">
    <property type="entry name" value="Znf_RING/FYVE/PHD"/>
</dbReference>
<feature type="compositionally biased region" description="Basic and acidic residues" evidence="7">
    <location>
        <begin position="547"/>
        <end position="581"/>
    </location>
</feature>
<feature type="compositionally biased region" description="Basic and acidic residues" evidence="7">
    <location>
        <begin position="589"/>
        <end position="620"/>
    </location>
</feature>
<feature type="compositionally biased region" description="Basic residues" evidence="7">
    <location>
        <begin position="1190"/>
        <end position="1201"/>
    </location>
</feature>
<feature type="region of interest" description="Disordered" evidence="7">
    <location>
        <begin position="956"/>
        <end position="1312"/>
    </location>
</feature>
<feature type="compositionally biased region" description="Polar residues" evidence="7">
    <location>
        <begin position="489"/>
        <end position="512"/>
    </location>
</feature>
<sequence>MAAPAAAASSCPGLCPSFAVVCSFLERYGPALDLPELTFPQMERYLQDTPSPAPLTPFPKLLVELHVKLMRKIGKSVSADRWEKYLIKMCQDFNTTWAWELEKKGYMEMSMESKAGILKYLCECQFDDNLKFKTVVNEEDPDQMRIQPIGRDKDGLMYWFQLDQDHNVRIYVEEQDDLDGSSWRCIVRTRDELAEILELLKAQIDPALLTKKDMLEDLTGTSPHQKDEDVKKEVPEGAHSSSSTCTPSEIIDNKVRTITAVIKEEPKELDNIKSKILLATEGPARLKTQEEMREKTPEEVERAIKNDQQAKIPLKKRELKLREDFDNGSSIIVRNPSVAPAKELLRNEAEKAGEKSRAQPSILGGMEKEARGSLVNGESQKSKEAHDGSRINDHFTEGPAGKRTSSVNTEQGGIAGKEKKNGLVGDGVKTALNMMMRNEEDKPVEPKRMKLSELDRKIIVVGKKECISSAEVVDEKKSRASSEEGQKVPITQDSTHPVGNREMSMTTAQSLSKKTEVGTLQKDKQESSNGSDKNGTKLKGASSTESRPVKREAAEGKVKMVAAKSKEGRKIAGDEEKESKSRKCSSGKNGKESKRVGNEQENKEEKIEKMDSQEMSKVVDESGTLTPQQDPDPVTKEGNEDEEVSSEIQKEGIRLKIKIPAHRRKLAYQQEEKKMDSDSQVMDRRCLRRSPRICRPTAKLAEIQDMKQEKKQASALVHEEEDEDEESKPTQKKQRENSRKCNQDSQTKTKLAKVLFTVYYAGGAGAGMGGRISGSPNKESEDDDSDEDYTVEKGKVRSASDSKSDETPNDDPCKHCGLPNHPELILLCDSCDSGYHTACLRPPLMIIPNGEWFCPPCQHKFLCEKLEDQLQNLDAALKKRERAERRRERLVYVGITDMDVNIPQAETDKKNQETKKDAKKSRSMGRRSTRTKKCISYRFDEFDEAIDEAIEEDVMEAEGGGSGRGKDMANITGHQGRDSSVTLQEEGKENRRPVRPAVIQRGRKRRGINDLDSDSTVQEEESEDEFCLSSSSNEDEVLVSEDDGESDAEIRSNEDSDFGSDYGSAGHRPRIRPSQTKKRGGRRWGRRPLPWKRAASSSEEEEEDTNEEEEEEEEEEILSEDSADLSEDTLDLRRRRSRRSHQRQVNYCETSDSEGSQAPTNRDRPKVHRRRLSSSDSEGLFSRPSGESRKQRRPRTLKRRRASEEDEEDDSEGSEEEERPVRKRLNRIETDEEDEEEEKMTASAVQSDGTKRAPRTASGGEGGDKKGKLGAAPTNGQAAARQGARTGPKNSGTAVSNGAGSQEEEEDDLLGVTDLVDYVCNSGQL</sequence>
<dbReference type="InterPro" id="IPR028938">
    <property type="entry name" value="Rsf1-like"/>
</dbReference>
<feature type="compositionally biased region" description="Acidic residues" evidence="7">
    <location>
        <begin position="780"/>
        <end position="789"/>
    </location>
</feature>
<dbReference type="Ensembl" id="ENSPKIT00000032625.1">
    <property type="protein sequence ID" value="ENSPKIP00000008544.1"/>
    <property type="gene ID" value="ENSPKIG00000023983.1"/>
</dbReference>
<dbReference type="STRING" id="1676925.ENSPKIP00000008544"/>
<dbReference type="Gene3D" id="3.30.40.10">
    <property type="entry name" value="Zinc/RING finger domain, C3HC4 (zinc finger)"/>
    <property type="match status" value="1"/>
</dbReference>
<dbReference type="CDD" id="cd15543">
    <property type="entry name" value="PHD_RSF1"/>
    <property type="match status" value="1"/>
</dbReference>
<dbReference type="InterPro" id="IPR001965">
    <property type="entry name" value="Znf_PHD"/>
</dbReference>
<keyword evidence="3 6" id="KW-0863">Zinc-finger</keyword>
<feature type="compositionally biased region" description="Basic and acidic residues" evidence="7">
    <location>
        <begin position="224"/>
        <end position="236"/>
    </location>
</feature>
<keyword evidence="10" id="KW-1185">Reference proteome</keyword>
<feature type="compositionally biased region" description="Basic and acidic residues" evidence="7">
    <location>
        <begin position="670"/>
        <end position="685"/>
    </location>
</feature>
<feature type="domain" description="PHD-type" evidence="8">
    <location>
        <begin position="810"/>
        <end position="860"/>
    </location>
</feature>
<evidence type="ECO:0000256" key="3">
    <source>
        <dbReference type="ARBA" id="ARBA00022771"/>
    </source>
</evidence>
<dbReference type="Pfam" id="PF15612">
    <property type="entry name" value="WHIM1"/>
    <property type="match status" value="1"/>
</dbReference>
<reference evidence="9" key="1">
    <citation type="submission" date="2025-08" db="UniProtKB">
        <authorList>
            <consortium name="Ensembl"/>
        </authorList>
    </citation>
    <scope>IDENTIFICATION</scope>
</reference>
<feature type="compositionally biased region" description="Basic residues" evidence="7">
    <location>
        <begin position="1133"/>
        <end position="1142"/>
    </location>
</feature>
<feature type="compositionally biased region" description="Basic residues" evidence="7">
    <location>
        <begin position="1067"/>
        <end position="1090"/>
    </location>
</feature>
<feature type="compositionally biased region" description="Basic and acidic residues" evidence="7">
    <location>
        <begin position="513"/>
        <end position="526"/>
    </location>
</feature>
<evidence type="ECO:0000256" key="5">
    <source>
        <dbReference type="ARBA" id="ARBA00023242"/>
    </source>
</evidence>
<feature type="compositionally biased region" description="Basic and acidic residues" evidence="7">
    <location>
        <begin position="702"/>
        <end position="712"/>
    </location>
</feature>
<feature type="compositionally biased region" description="Basic and acidic residues" evidence="7">
    <location>
        <begin position="727"/>
        <end position="742"/>
    </location>
</feature>
<dbReference type="PROSITE" id="PS01359">
    <property type="entry name" value="ZF_PHD_1"/>
    <property type="match status" value="1"/>
</dbReference>
<dbReference type="GO" id="GO:0045892">
    <property type="term" value="P:negative regulation of DNA-templated transcription"/>
    <property type="evidence" value="ECO:0007669"/>
    <property type="project" value="TreeGrafter"/>
</dbReference>
<dbReference type="GeneTree" id="ENSGT00530000064411"/>
<evidence type="ECO:0000256" key="7">
    <source>
        <dbReference type="SAM" id="MobiDB-lite"/>
    </source>
</evidence>
<name>A0A3B3QRP8_9TELE</name>
<keyword evidence="2" id="KW-0479">Metal-binding</keyword>
<proteinExistence type="predicted"/>
<evidence type="ECO:0000313" key="10">
    <source>
        <dbReference type="Proteomes" id="UP000261540"/>
    </source>
</evidence>
<organism evidence="9 10">
    <name type="scientific">Paramormyrops kingsleyae</name>
    <dbReference type="NCBI Taxonomy" id="1676925"/>
    <lineage>
        <taxon>Eukaryota</taxon>
        <taxon>Metazoa</taxon>
        <taxon>Chordata</taxon>
        <taxon>Craniata</taxon>
        <taxon>Vertebrata</taxon>
        <taxon>Euteleostomi</taxon>
        <taxon>Actinopterygii</taxon>
        <taxon>Neopterygii</taxon>
        <taxon>Teleostei</taxon>
        <taxon>Osteoglossocephala</taxon>
        <taxon>Osteoglossomorpha</taxon>
        <taxon>Osteoglossiformes</taxon>
        <taxon>Mormyridae</taxon>
        <taxon>Paramormyrops</taxon>
    </lineage>
</organism>
<dbReference type="SMART" id="SM00249">
    <property type="entry name" value="PHD"/>
    <property type="match status" value="1"/>
</dbReference>
<evidence type="ECO:0000256" key="4">
    <source>
        <dbReference type="ARBA" id="ARBA00022833"/>
    </source>
</evidence>
<feature type="region of interest" description="Disordered" evidence="7">
    <location>
        <begin position="903"/>
        <end position="927"/>
    </location>
</feature>
<protein>
    <submittedName>
        <fullName evidence="9">Remodeling and spacing factor 1</fullName>
    </submittedName>
</protein>
<feature type="compositionally biased region" description="Acidic residues" evidence="7">
    <location>
        <begin position="1011"/>
        <end position="1026"/>
    </location>
</feature>
<reference evidence="9" key="2">
    <citation type="submission" date="2025-09" db="UniProtKB">
        <authorList>
            <consortium name="Ensembl"/>
        </authorList>
    </citation>
    <scope>IDENTIFICATION</scope>
</reference>
<dbReference type="PANTHER" id="PTHR14296:SF18">
    <property type="entry name" value="REMODELING AND SPACING FACTOR 1 ISOFORM X1"/>
    <property type="match status" value="1"/>
</dbReference>
<feature type="compositionally biased region" description="Polar residues" evidence="7">
    <location>
        <begin position="1288"/>
        <end position="1300"/>
    </location>
</feature>
<dbReference type="GO" id="GO:0008270">
    <property type="term" value="F:zinc ion binding"/>
    <property type="evidence" value="ECO:0007669"/>
    <property type="project" value="UniProtKB-KW"/>
</dbReference>
<feature type="compositionally biased region" description="Basic and acidic residues" evidence="7">
    <location>
        <begin position="906"/>
        <end position="916"/>
    </location>
</feature>
<dbReference type="PROSITE" id="PS50016">
    <property type="entry name" value="ZF_PHD_2"/>
    <property type="match status" value="1"/>
</dbReference>
<evidence type="ECO:0000259" key="8">
    <source>
        <dbReference type="PROSITE" id="PS50016"/>
    </source>
</evidence>
<keyword evidence="5" id="KW-0539">Nucleus</keyword>
<dbReference type="SUPFAM" id="SSF57903">
    <property type="entry name" value="FYVE/PHD zinc finger"/>
    <property type="match status" value="1"/>
</dbReference>
<comment type="subcellular location">
    <subcellularLocation>
        <location evidence="1">Nucleus</location>
    </subcellularLocation>
</comment>
<dbReference type="InterPro" id="IPR028942">
    <property type="entry name" value="WHIM1_dom"/>
</dbReference>
<feature type="region of interest" description="Disordered" evidence="7">
    <location>
        <begin position="767"/>
        <end position="810"/>
    </location>
</feature>
<feature type="compositionally biased region" description="Basic residues" evidence="7">
    <location>
        <begin position="917"/>
        <end position="927"/>
    </location>
</feature>
<feature type="region of interest" description="Disordered" evidence="7">
    <location>
        <begin position="219"/>
        <end position="248"/>
    </location>
</feature>
<dbReference type="InterPro" id="IPR011011">
    <property type="entry name" value="Znf_FYVE_PHD"/>
</dbReference>
<feature type="region of interest" description="Disordered" evidence="7">
    <location>
        <begin position="668"/>
        <end position="746"/>
    </location>
</feature>
<feature type="compositionally biased region" description="Acidic residues" evidence="7">
    <location>
        <begin position="1204"/>
        <end position="1218"/>
    </location>
</feature>
<evidence type="ECO:0000256" key="2">
    <source>
        <dbReference type="ARBA" id="ARBA00022723"/>
    </source>
</evidence>
<dbReference type="Proteomes" id="UP000261540">
    <property type="component" value="Unplaced"/>
</dbReference>
<keyword evidence="4" id="KW-0862">Zinc</keyword>
<dbReference type="PANTHER" id="PTHR14296">
    <property type="entry name" value="REMODELING AND SPACING FACTOR 1"/>
    <property type="match status" value="1"/>
</dbReference>
<evidence type="ECO:0000256" key="1">
    <source>
        <dbReference type="ARBA" id="ARBA00004123"/>
    </source>
</evidence>
<feature type="compositionally biased region" description="Low complexity" evidence="7">
    <location>
        <begin position="1276"/>
        <end position="1285"/>
    </location>
</feature>
<feature type="region of interest" description="Disordered" evidence="7">
    <location>
        <begin position="470"/>
        <end position="652"/>
    </location>
</feature>
<dbReference type="InterPro" id="IPR019787">
    <property type="entry name" value="Znf_PHD-finger"/>
</dbReference>
<feature type="compositionally biased region" description="Basic and acidic residues" evidence="7">
    <location>
        <begin position="473"/>
        <end position="486"/>
    </location>
</feature>
<evidence type="ECO:0000256" key="6">
    <source>
        <dbReference type="PROSITE-ProRule" id="PRU00146"/>
    </source>
</evidence>
<feature type="compositionally biased region" description="Basic and acidic residues" evidence="7">
    <location>
        <begin position="790"/>
        <end position="810"/>
    </location>
</feature>
<dbReference type="GO" id="GO:0031213">
    <property type="term" value="C:RSF complex"/>
    <property type="evidence" value="ECO:0007669"/>
    <property type="project" value="InterPro"/>
</dbReference>
<dbReference type="Pfam" id="PF00628">
    <property type="entry name" value="PHD"/>
    <property type="match status" value="1"/>
</dbReference>
<feature type="compositionally biased region" description="Acidic residues" evidence="7">
    <location>
        <begin position="1033"/>
        <end position="1047"/>
    </location>
</feature>
<dbReference type="GO" id="GO:0042393">
    <property type="term" value="F:histone binding"/>
    <property type="evidence" value="ECO:0007669"/>
    <property type="project" value="TreeGrafter"/>
</dbReference>
<feature type="region of interest" description="Disordered" evidence="7">
    <location>
        <begin position="372"/>
        <end position="425"/>
    </location>
</feature>
<feature type="compositionally biased region" description="Polar residues" evidence="7">
    <location>
        <begin position="1145"/>
        <end position="1160"/>
    </location>
</feature>